<dbReference type="Pfam" id="PF02378">
    <property type="entry name" value="PTS_EIIC"/>
    <property type="match status" value="1"/>
</dbReference>
<keyword evidence="4" id="KW-0762">Sugar transport</keyword>
<accession>C9N0T1</accession>
<feature type="transmembrane region" description="Helical" evidence="9">
    <location>
        <begin position="103"/>
        <end position="123"/>
    </location>
</feature>
<name>C9N0T1_9FUSO</name>
<dbReference type="GO" id="GO:0009401">
    <property type="term" value="P:phosphoenolpyruvate-dependent sugar phosphotransferase system"/>
    <property type="evidence" value="ECO:0007669"/>
    <property type="project" value="UniProtKB-KW"/>
</dbReference>
<evidence type="ECO:0000256" key="2">
    <source>
        <dbReference type="ARBA" id="ARBA00022448"/>
    </source>
</evidence>
<evidence type="ECO:0000256" key="1">
    <source>
        <dbReference type="ARBA" id="ARBA00004651"/>
    </source>
</evidence>
<evidence type="ECO:0000256" key="8">
    <source>
        <dbReference type="ARBA" id="ARBA00023136"/>
    </source>
</evidence>
<dbReference type="PROSITE" id="PS51103">
    <property type="entry name" value="PTS_EIIC_TYPE_1"/>
    <property type="match status" value="1"/>
</dbReference>
<comment type="subcellular location">
    <subcellularLocation>
        <location evidence="1">Cell membrane</location>
        <topology evidence="1">Multi-pass membrane protein</topology>
    </subcellularLocation>
</comment>
<feature type="transmembrane region" description="Helical" evidence="9">
    <location>
        <begin position="21"/>
        <end position="45"/>
    </location>
</feature>
<protein>
    <submittedName>
        <fullName evidence="11">PTS system IIBC component</fullName>
    </submittedName>
</protein>
<evidence type="ECO:0000256" key="6">
    <source>
        <dbReference type="ARBA" id="ARBA00022692"/>
    </source>
</evidence>
<keyword evidence="2" id="KW-0813">Transport</keyword>
<feature type="domain" description="PTS EIIC type-1" evidence="10">
    <location>
        <begin position="12"/>
        <end position="189"/>
    </location>
</feature>
<dbReference type="Proteomes" id="UP000006233">
    <property type="component" value="Unassembled WGS sequence"/>
</dbReference>
<feature type="transmembrane region" description="Helical" evidence="9">
    <location>
        <begin position="143"/>
        <end position="170"/>
    </location>
</feature>
<evidence type="ECO:0000313" key="12">
    <source>
        <dbReference type="Proteomes" id="UP000006233"/>
    </source>
</evidence>
<dbReference type="eggNOG" id="COG1263">
    <property type="taxonomic scope" value="Bacteria"/>
</dbReference>
<gene>
    <name evidence="11" type="ORF">GCWU000323_02446</name>
</gene>
<evidence type="ECO:0000259" key="10">
    <source>
        <dbReference type="PROSITE" id="PS51103"/>
    </source>
</evidence>
<keyword evidence="6 9" id="KW-0812">Transmembrane</keyword>
<keyword evidence="8 9" id="KW-0472">Membrane</keyword>
<evidence type="ECO:0000256" key="4">
    <source>
        <dbReference type="ARBA" id="ARBA00022597"/>
    </source>
</evidence>
<dbReference type="PANTHER" id="PTHR30009">
    <property type="entry name" value="CYTOCHROME C-TYPE SYNTHESIS PROTEIN AND PTS TRANSMEMBRANE COMPONENT"/>
    <property type="match status" value="1"/>
</dbReference>
<comment type="caution">
    <text evidence="11">The sequence shown here is derived from an EMBL/GenBank/DDBJ whole genome shotgun (WGS) entry which is preliminary data.</text>
</comment>
<dbReference type="STRING" id="634994.GCWU000323_02446"/>
<dbReference type="InterPro" id="IPR013013">
    <property type="entry name" value="PTS_EIIC_1"/>
</dbReference>
<evidence type="ECO:0000256" key="9">
    <source>
        <dbReference type="SAM" id="Phobius"/>
    </source>
</evidence>
<dbReference type="AlphaFoldDB" id="C9N0T1"/>
<sequence length="189" mass="20211">MEDVMNKNKKENQIFLTLQTIGRAFFLPVSILPVAGLLLGLGASFTNPKTIAFYHLDGLLAQGTPMNYVLTVMNNVGLAVFANLPLIFAMAVALGMAKKEKGVAVLSSGLSFIIMHTTIKTLLVFSGKILPDGTVSEKVLDGAISSVLGIQTLEMGVFGGIVVGLGVAFLHNRFYKTKLPAAISFFFRS</sequence>
<keyword evidence="7 9" id="KW-1133">Transmembrane helix</keyword>
<dbReference type="HOGENOM" id="CLU_012312_4_0_0"/>
<feature type="transmembrane region" description="Helical" evidence="9">
    <location>
        <begin position="76"/>
        <end position="96"/>
    </location>
</feature>
<evidence type="ECO:0000256" key="7">
    <source>
        <dbReference type="ARBA" id="ARBA00022989"/>
    </source>
</evidence>
<dbReference type="GO" id="GO:0008982">
    <property type="term" value="F:protein-N(PI)-phosphohistidine-sugar phosphotransferase activity"/>
    <property type="evidence" value="ECO:0007669"/>
    <property type="project" value="InterPro"/>
</dbReference>
<dbReference type="InterPro" id="IPR050429">
    <property type="entry name" value="PTS_Glucose_EIICBA"/>
</dbReference>
<dbReference type="GO" id="GO:0090563">
    <property type="term" value="F:protein-phosphocysteine-sugar phosphotransferase activity"/>
    <property type="evidence" value="ECO:0007669"/>
    <property type="project" value="TreeGrafter"/>
</dbReference>
<evidence type="ECO:0000256" key="5">
    <source>
        <dbReference type="ARBA" id="ARBA00022683"/>
    </source>
</evidence>
<proteinExistence type="predicted"/>
<evidence type="ECO:0000313" key="11">
    <source>
        <dbReference type="EMBL" id="EEX73768.1"/>
    </source>
</evidence>
<dbReference type="GO" id="GO:0005886">
    <property type="term" value="C:plasma membrane"/>
    <property type="evidence" value="ECO:0007669"/>
    <property type="project" value="UniProtKB-SubCell"/>
</dbReference>
<keyword evidence="5" id="KW-0598">Phosphotransferase system</keyword>
<dbReference type="EMBL" id="ACVB02000026">
    <property type="protein sequence ID" value="EEX73768.1"/>
    <property type="molecule type" value="Genomic_DNA"/>
</dbReference>
<dbReference type="PANTHER" id="PTHR30009:SF24">
    <property type="entry name" value="PTS SYSTEM, IIBC COMPONENT"/>
    <property type="match status" value="1"/>
</dbReference>
<dbReference type="InterPro" id="IPR003352">
    <property type="entry name" value="PTS_EIIC"/>
</dbReference>
<organism evidence="11 12">
    <name type="scientific">Leptotrichia hofstadii F0254</name>
    <dbReference type="NCBI Taxonomy" id="634994"/>
    <lineage>
        <taxon>Bacteria</taxon>
        <taxon>Fusobacteriati</taxon>
        <taxon>Fusobacteriota</taxon>
        <taxon>Fusobacteriia</taxon>
        <taxon>Fusobacteriales</taxon>
        <taxon>Leptotrichiaceae</taxon>
        <taxon>Leptotrichia</taxon>
    </lineage>
</organism>
<reference evidence="11 12" key="1">
    <citation type="submission" date="2009-09" db="EMBL/GenBank/DDBJ databases">
        <authorList>
            <person name="Weinstock G."/>
            <person name="Sodergren E."/>
            <person name="Clifton S."/>
            <person name="Fulton L."/>
            <person name="Fulton B."/>
            <person name="Courtney L."/>
            <person name="Fronick C."/>
            <person name="Harrison M."/>
            <person name="Strong C."/>
            <person name="Farmer C."/>
            <person name="Delahaunty K."/>
            <person name="Markovic C."/>
            <person name="Hall O."/>
            <person name="Minx P."/>
            <person name="Tomlinson C."/>
            <person name="Mitreva M."/>
            <person name="Nelson J."/>
            <person name="Hou S."/>
            <person name="Wollam A."/>
            <person name="Pepin K.H."/>
            <person name="Johnson M."/>
            <person name="Bhonagiri V."/>
            <person name="Nash W.E."/>
            <person name="Warren W."/>
            <person name="Chinwalla A."/>
            <person name="Mardis E.R."/>
            <person name="Wilson R.K."/>
        </authorList>
    </citation>
    <scope>NUCLEOTIDE SEQUENCE [LARGE SCALE GENOMIC DNA]</scope>
    <source>
        <strain evidence="11 12">F0254</strain>
    </source>
</reference>
<evidence type="ECO:0000256" key="3">
    <source>
        <dbReference type="ARBA" id="ARBA00022475"/>
    </source>
</evidence>
<keyword evidence="3" id="KW-1003">Cell membrane</keyword>